<evidence type="ECO:0000313" key="3">
    <source>
        <dbReference type="Proteomes" id="UP001167160"/>
    </source>
</evidence>
<feature type="compositionally biased region" description="Polar residues" evidence="1">
    <location>
        <begin position="187"/>
        <end position="198"/>
    </location>
</feature>
<dbReference type="RefSeq" id="WP_251418189.1">
    <property type="nucleotide sequence ID" value="NZ_JAMQGM010000047.1"/>
</dbReference>
<feature type="compositionally biased region" description="Low complexity" evidence="1">
    <location>
        <begin position="216"/>
        <end position="227"/>
    </location>
</feature>
<dbReference type="EMBL" id="JAMQGM010000047">
    <property type="protein sequence ID" value="MCM2579861.1"/>
    <property type="molecule type" value="Genomic_DNA"/>
</dbReference>
<comment type="caution">
    <text evidence="2">The sequence shown here is derived from an EMBL/GenBank/DDBJ whole genome shotgun (WGS) entry which is preliminary data.</text>
</comment>
<feature type="compositionally biased region" description="Basic and acidic residues" evidence="1">
    <location>
        <begin position="206"/>
        <end position="215"/>
    </location>
</feature>
<reference evidence="2" key="1">
    <citation type="journal article" date="2023" name="Int. J. Syst. Evol. Microbiol.">
        <title>Streptomyces meridianus sp. nov. isolated from brackish water of the Tagus estuary in Alcochete, Portugal.</title>
        <authorList>
            <person name="Santos J.D.N."/>
            <person name="Klimek D."/>
            <person name="Calusinska M."/>
            <person name="Lobo Da Cunha A."/>
            <person name="Catita J."/>
            <person name="Goncalves H."/>
            <person name="Gonzalez I."/>
            <person name="Reyes F."/>
            <person name="Lage O.M."/>
        </authorList>
    </citation>
    <scope>NUCLEOTIDE SEQUENCE</scope>
    <source>
        <strain evidence="2">MTZ3.1</strain>
    </source>
</reference>
<dbReference type="SUPFAM" id="SSF140453">
    <property type="entry name" value="EsxAB dimer-like"/>
    <property type="match status" value="1"/>
</dbReference>
<protein>
    <submittedName>
        <fullName evidence="2">WXG100 family type VII secretion target</fullName>
    </submittedName>
</protein>
<dbReference type="Gene3D" id="1.10.287.1060">
    <property type="entry name" value="ESAT-6-like"/>
    <property type="match status" value="1"/>
</dbReference>
<sequence>MNAAEDRARALRETSAGWRDMGRRIEETVRSLDHEVGRTRAVHWQGPAAEAFTGDWNRLRKAVDEALPVFELAAADLDRAAEHVERSAAPGDDGASATAERLPASYNVAYAFTALSQIGSALAATFGRGRGAAGGARGRAGLARNVPQPTSENHRTADPFGPPDTGGAVKEKPTGGLGVAPGRRSPSRSANAGESSGTPAPDGSEPDGRRAEKHPSPGSAPEPAAAADTEQREAPHAQPSGERTARDITPAQPDPRRHGAFG</sequence>
<feature type="region of interest" description="Disordered" evidence="1">
    <location>
        <begin position="129"/>
        <end position="262"/>
    </location>
</feature>
<name>A0ABT0XBI4_9ACTN</name>
<dbReference type="Proteomes" id="UP001167160">
    <property type="component" value="Unassembled WGS sequence"/>
</dbReference>
<accession>A0ABT0XBI4</accession>
<dbReference type="InterPro" id="IPR036689">
    <property type="entry name" value="ESAT-6-like_sf"/>
</dbReference>
<gene>
    <name evidence="2" type="ORF">M1E25_21350</name>
</gene>
<evidence type="ECO:0000313" key="2">
    <source>
        <dbReference type="EMBL" id="MCM2579861.1"/>
    </source>
</evidence>
<organism evidence="2 3">
    <name type="scientific">Streptomyces meridianus</name>
    <dbReference type="NCBI Taxonomy" id="2938945"/>
    <lineage>
        <taxon>Bacteria</taxon>
        <taxon>Bacillati</taxon>
        <taxon>Actinomycetota</taxon>
        <taxon>Actinomycetes</taxon>
        <taxon>Kitasatosporales</taxon>
        <taxon>Streptomycetaceae</taxon>
        <taxon>Streptomyces</taxon>
    </lineage>
</organism>
<evidence type="ECO:0000256" key="1">
    <source>
        <dbReference type="SAM" id="MobiDB-lite"/>
    </source>
</evidence>
<proteinExistence type="predicted"/>
<feature type="compositionally biased region" description="Gly residues" evidence="1">
    <location>
        <begin position="129"/>
        <end position="138"/>
    </location>
</feature>
<keyword evidence="3" id="KW-1185">Reference proteome</keyword>